<keyword evidence="2" id="KW-1185">Reference proteome</keyword>
<dbReference type="AlphaFoldDB" id="A0AAD7CSK6"/>
<evidence type="ECO:0000313" key="1">
    <source>
        <dbReference type="EMBL" id="KAJ7661849.1"/>
    </source>
</evidence>
<name>A0AAD7CSK6_MYCRO</name>
<accession>A0AAD7CSK6</accession>
<proteinExistence type="predicted"/>
<sequence>AYVEWFSTFKPQHEANHDMYSISVPPRHANGMRPASIIPLTDIRQTCQLFPNFGRADVPAHWTSDTVLDVCNKFFVNNWSSISAYQSIW</sequence>
<gene>
    <name evidence="1" type="ORF">B0H17DRAFT_953364</name>
</gene>
<reference evidence="1" key="1">
    <citation type="submission" date="2023-03" db="EMBL/GenBank/DDBJ databases">
        <title>Massive genome expansion in bonnet fungi (Mycena s.s.) driven by repeated elements and novel gene families across ecological guilds.</title>
        <authorList>
            <consortium name="Lawrence Berkeley National Laboratory"/>
            <person name="Harder C.B."/>
            <person name="Miyauchi S."/>
            <person name="Viragh M."/>
            <person name="Kuo A."/>
            <person name="Thoen E."/>
            <person name="Andreopoulos B."/>
            <person name="Lu D."/>
            <person name="Skrede I."/>
            <person name="Drula E."/>
            <person name="Henrissat B."/>
            <person name="Morin E."/>
            <person name="Kohler A."/>
            <person name="Barry K."/>
            <person name="LaButti K."/>
            <person name="Morin E."/>
            <person name="Salamov A."/>
            <person name="Lipzen A."/>
            <person name="Mereny Z."/>
            <person name="Hegedus B."/>
            <person name="Baldrian P."/>
            <person name="Stursova M."/>
            <person name="Weitz H."/>
            <person name="Taylor A."/>
            <person name="Grigoriev I.V."/>
            <person name="Nagy L.G."/>
            <person name="Martin F."/>
            <person name="Kauserud H."/>
        </authorList>
    </citation>
    <scope>NUCLEOTIDE SEQUENCE</scope>
    <source>
        <strain evidence="1">CBHHK067</strain>
    </source>
</reference>
<evidence type="ECO:0000313" key="2">
    <source>
        <dbReference type="Proteomes" id="UP001221757"/>
    </source>
</evidence>
<comment type="caution">
    <text evidence="1">The sequence shown here is derived from an EMBL/GenBank/DDBJ whole genome shotgun (WGS) entry which is preliminary data.</text>
</comment>
<dbReference type="EMBL" id="JARKIE010000245">
    <property type="protein sequence ID" value="KAJ7661849.1"/>
    <property type="molecule type" value="Genomic_DNA"/>
</dbReference>
<feature type="non-terminal residue" evidence="1">
    <location>
        <position position="1"/>
    </location>
</feature>
<protein>
    <submittedName>
        <fullName evidence="1">Uncharacterized protein</fullName>
    </submittedName>
</protein>
<dbReference type="Proteomes" id="UP001221757">
    <property type="component" value="Unassembled WGS sequence"/>
</dbReference>
<organism evidence="1 2">
    <name type="scientific">Mycena rosella</name>
    <name type="common">Pink bonnet</name>
    <name type="synonym">Agaricus rosellus</name>
    <dbReference type="NCBI Taxonomy" id="1033263"/>
    <lineage>
        <taxon>Eukaryota</taxon>
        <taxon>Fungi</taxon>
        <taxon>Dikarya</taxon>
        <taxon>Basidiomycota</taxon>
        <taxon>Agaricomycotina</taxon>
        <taxon>Agaricomycetes</taxon>
        <taxon>Agaricomycetidae</taxon>
        <taxon>Agaricales</taxon>
        <taxon>Marasmiineae</taxon>
        <taxon>Mycenaceae</taxon>
        <taxon>Mycena</taxon>
    </lineage>
</organism>